<keyword evidence="1" id="KW-1133">Transmembrane helix</keyword>
<keyword evidence="1" id="KW-0812">Transmembrane</keyword>
<comment type="caution">
    <text evidence="2">The sequence shown here is derived from an EMBL/GenBank/DDBJ whole genome shotgun (WGS) entry which is preliminary data.</text>
</comment>
<protein>
    <submittedName>
        <fullName evidence="2">Uncharacterized protein</fullName>
    </submittedName>
</protein>
<sequence>MPQIFWGVYHNFGGIFPIFVAFPRISDFSPLRMFPQNQLLYMGDRPLAPVHQIYHKYYPKNKLRRSHSNDRPIRAIG</sequence>
<proteinExistence type="predicted"/>
<evidence type="ECO:0000256" key="1">
    <source>
        <dbReference type="SAM" id="Phobius"/>
    </source>
</evidence>
<name>A0ABU8YR67_9CYAN</name>
<evidence type="ECO:0000313" key="3">
    <source>
        <dbReference type="Proteomes" id="UP001384579"/>
    </source>
</evidence>
<evidence type="ECO:0000313" key="2">
    <source>
        <dbReference type="EMBL" id="MEK0186903.1"/>
    </source>
</evidence>
<keyword evidence="3" id="KW-1185">Reference proteome</keyword>
<gene>
    <name evidence="2" type="ORF">WMG39_18905</name>
</gene>
<organism evidence="2 3">
    <name type="scientific">Microcoleus anatoxicus PTRS2</name>
    <dbReference type="NCBI Taxonomy" id="2705321"/>
    <lineage>
        <taxon>Bacteria</taxon>
        <taxon>Bacillati</taxon>
        <taxon>Cyanobacteriota</taxon>
        <taxon>Cyanophyceae</taxon>
        <taxon>Oscillatoriophycideae</taxon>
        <taxon>Oscillatoriales</taxon>
        <taxon>Microcoleaceae</taxon>
        <taxon>Microcoleus</taxon>
        <taxon>Microcoleus anatoxicus</taxon>
    </lineage>
</organism>
<reference evidence="2 3" key="1">
    <citation type="journal article" date="2020" name="Harmful Algae">
        <title>Molecular and morphological characterization of a novel dihydroanatoxin-a producing Microcoleus species (cyanobacteria) from the Russian River, California, USA.</title>
        <authorList>
            <person name="Conklin K.Y."/>
            <person name="Stancheva R."/>
            <person name="Otten T.G."/>
            <person name="Fadness R."/>
            <person name="Boyer G.L."/>
            <person name="Read B."/>
            <person name="Zhang X."/>
            <person name="Sheath R.G."/>
        </authorList>
    </citation>
    <scope>NUCLEOTIDE SEQUENCE [LARGE SCALE GENOMIC DNA]</scope>
    <source>
        <strain evidence="2 3">PTRS2</strain>
    </source>
</reference>
<dbReference type="RefSeq" id="WP_340524856.1">
    <property type="nucleotide sequence ID" value="NZ_JBBLXS010000275.1"/>
</dbReference>
<dbReference type="EMBL" id="JBBLXS010000275">
    <property type="protein sequence ID" value="MEK0186903.1"/>
    <property type="molecule type" value="Genomic_DNA"/>
</dbReference>
<feature type="transmembrane region" description="Helical" evidence="1">
    <location>
        <begin position="6"/>
        <end position="25"/>
    </location>
</feature>
<accession>A0ABU8YR67</accession>
<keyword evidence="1" id="KW-0472">Membrane</keyword>
<dbReference type="Proteomes" id="UP001384579">
    <property type="component" value="Unassembled WGS sequence"/>
</dbReference>